<dbReference type="InterPro" id="IPR003961">
    <property type="entry name" value="FN3_dom"/>
</dbReference>
<dbReference type="CDD" id="cd00063">
    <property type="entry name" value="FN3"/>
    <property type="match status" value="1"/>
</dbReference>
<evidence type="ECO:0000313" key="3">
    <source>
        <dbReference type="Proteomes" id="UP000443582"/>
    </source>
</evidence>
<evidence type="ECO:0000256" key="1">
    <source>
        <dbReference type="SAM" id="SignalP"/>
    </source>
</evidence>
<dbReference type="RefSeq" id="WP_133296947.1">
    <property type="nucleotide sequence ID" value="NZ_QDKL01000003.1"/>
</dbReference>
<dbReference type="Proteomes" id="UP000443582">
    <property type="component" value="Unassembled WGS sequence"/>
</dbReference>
<name>A0ABY0IG19_9BACT</name>
<dbReference type="InterPro" id="IPR036116">
    <property type="entry name" value="FN3_sf"/>
</dbReference>
<keyword evidence="3" id="KW-1185">Reference proteome</keyword>
<evidence type="ECO:0000313" key="2">
    <source>
        <dbReference type="EMBL" id="RZF20484.1"/>
    </source>
</evidence>
<dbReference type="InterPro" id="IPR013783">
    <property type="entry name" value="Ig-like_fold"/>
</dbReference>
<dbReference type="SUPFAM" id="SSF49265">
    <property type="entry name" value="Fibronectin type III"/>
    <property type="match status" value="1"/>
</dbReference>
<comment type="caution">
    <text evidence="2">The sequence shown here is derived from an EMBL/GenBank/DDBJ whole genome shotgun (WGS) entry which is preliminary data.</text>
</comment>
<dbReference type="Gene3D" id="2.60.40.10">
    <property type="entry name" value="Immunoglobulins"/>
    <property type="match status" value="1"/>
</dbReference>
<reference evidence="3" key="1">
    <citation type="journal article" date="2019" name="Int. J. Syst. Evol. Microbiol.">
        <title>Halobacteriovorax valvorus sp. nov., a novel prokaryotic predator isolated from coastal seawater of China.</title>
        <authorList>
            <person name="Chen M.-X."/>
        </authorList>
    </citation>
    <scope>NUCLEOTIDE SEQUENCE [LARGE SCALE GENOMIC DNA]</scope>
    <source>
        <strain evidence="3">BL9</strain>
    </source>
</reference>
<feature type="signal peptide" evidence="1">
    <location>
        <begin position="1"/>
        <end position="23"/>
    </location>
</feature>
<proteinExistence type="predicted"/>
<accession>A0ABY0IG19</accession>
<protein>
    <submittedName>
        <fullName evidence="2">Fibronectin type III domain-containing protein</fullName>
    </submittedName>
</protein>
<sequence>MKNFKILMNMTFLVLLSTMIASCNGGGGSGSEQENTGTKRISLKLNWTPPSERADGSRLYPYEIGGYEILYRKNSNPDWNSIVIYDDQSWVLDKYEIKDLSTGTYEIKMATFDIDGRFSTYSDPVKVDKY</sequence>
<gene>
    <name evidence="2" type="ORF">DAY19_10880</name>
</gene>
<feature type="chain" id="PRO_5046406202" evidence="1">
    <location>
        <begin position="24"/>
        <end position="130"/>
    </location>
</feature>
<dbReference type="EMBL" id="QDKL01000003">
    <property type="protein sequence ID" value="RZF20484.1"/>
    <property type="molecule type" value="Genomic_DNA"/>
</dbReference>
<keyword evidence="1" id="KW-0732">Signal</keyword>
<dbReference type="PROSITE" id="PS51257">
    <property type="entry name" value="PROKAR_LIPOPROTEIN"/>
    <property type="match status" value="1"/>
</dbReference>
<organism evidence="2 3">
    <name type="scientific">Halobacteriovorax vibrionivorans</name>
    <dbReference type="NCBI Taxonomy" id="2152716"/>
    <lineage>
        <taxon>Bacteria</taxon>
        <taxon>Pseudomonadati</taxon>
        <taxon>Bdellovibrionota</taxon>
        <taxon>Bacteriovoracia</taxon>
        <taxon>Bacteriovoracales</taxon>
        <taxon>Halobacteriovoraceae</taxon>
        <taxon>Halobacteriovorax</taxon>
    </lineage>
</organism>